<evidence type="ECO:0000256" key="7">
    <source>
        <dbReference type="ARBA" id="ARBA00023049"/>
    </source>
</evidence>
<dbReference type="PANTHER" id="PTHR43126">
    <property type="entry name" value="D-ALANYL-D-ALANINE DIPEPTIDASE"/>
    <property type="match status" value="1"/>
</dbReference>
<dbReference type="OrthoDB" id="9801430at2"/>
<keyword evidence="5 9" id="KW-0862">Zinc</keyword>
<evidence type="ECO:0000256" key="4">
    <source>
        <dbReference type="ARBA" id="ARBA00022801"/>
    </source>
</evidence>
<feature type="binding site" evidence="9">
    <location>
        <position position="161"/>
    </location>
    <ligand>
        <name>Zn(2+)</name>
        <dbReference type="ChEBI" id="CHEBI:29105"/>
        <note>catalytic</note>
    </ligand>
</feature>
<evidence type="ECO:0000256" key="5">
    <source>
        <dbReference type="ARBA" id="ARBA00022833"/>
    </source>
</evidence>
<keyword evidence="4 9" id="KW-0378">Hydrolase</keyword>
<evidence type="ECO:0000256" key="2">
    <source>
        <dbReference type="ARBA" id="ARBA00022670"/>
    </source>
</evidence>
<feature type="binding site" evidence="9">
    <location>
        <position position="221"/>
    </location>
    <ligand>
        <name>Zn(2+)</name>
        <dbReference type="ChEBI" id="CHEBI:29105"/>
        <note>catalytic</note>
    </ligand>
</feature>
<comment type="caution">
    <text evidence="10">The sequence shown here is derived from an EMBL/GenBank/DDBJ whole genome shotgun (WGS) entry which is preliminary data.</text>
</comment>
<sequence>MKFNCFGKYPIAFMLVLLFAIGLHHPIFVRATEPPQVQITQPESNPVVPESIFMSQLPNWARLVDIRTVNRNIRLDIRYATTNNFLKRKLYSTAKCALRSSVAQKLALVQTDLEKIGLGLKVYDCYRPLSVTKQMWEVLPDPNYVANPARGSRHNRGAAVDLTLVDRTGKELEMPTPFDDFTTKAHRDYQGGSAQSRKNRQILEDAMKKHGFIGITTEWWHFDSEDWQKFTILDVSLGAIP</sequence>
<dbReference type="GO" id="GO:0006508">
    <property type="term" value="P:proteolysis"/>
    <property type="evidence" value="ECO:0007669"/>
    <property type="project" value="UniProtKB-KW"/>
</dbReference>
<proteinExistence type="inferred from homology"/>
<dbReference type="GO" id="GO:0008270">
    <property type="term" value="F:zinc ion binding"/>
    <property type="evidence" value="ECO:0007669"/>
    <property type="project" value="UniProtKB-UniRule"/>
</dbReference>
<dbReference type="Pfam" id="PF01427">
    <property type="entry name" value="Peptidase_M15"/>
    <property type="match status" value="1"/>
</dbReference>
<gene>
    <name evidence="10" type="ORF">CP500_001435</name>
</gene>
<evidence type="ECO:0000256" key="9">
    <source>
        <dbReference type="HAMAP-Rule" id="MF_01924"/>
    </source>
</evidence>
<evidence type="ECO:0000256" key="1">
    <source>
        <dbReference type="ARBA" id="ARBA00001362"/>
    </source>
</evidence>
<keyword evidence="8" id="KW-0961">Cell wall biogenesis/degradation</keyword>
<feature type="binding site" evidence="9">
    <location>
        <position position="154"/>
    </location>
    <ligand>
        <name>Zn(2+)</name>
        <dbReference type="ChEBI" id="CHEBI:29105"/>
        <note>catalytic</note>
    </ligand>
</feature>
<dbReference type="AlphaFoldDB" id="A0A2G4F630"/>
<comment type="similarity">
    <text evidence="9">Belongs to the peptidase M15D family.</text>
</comment>
<dbReference type="EC" id="3.4.13.22" evidence="9"/>
<keyword evidence="2 9" id="KW-0645">Protease</keyword>
<keyword evidence="6 9" id="KW-0224">Dipeptidase</keyword>
<dbReference type="Gene3D" id="3.30.1380.10">
    <property type="match status" value="1"/>
</dbReference>
<evidence type="ECO:0000313" key="11">
    <source>
        <dbReference type="Proteomes" id="UP000226442"/>
    </source>
</evidence>
<dbReference type="GO" id="GO:0160237">
    <property type="term" value="F:D-Ala-D-Ala dipeptidase activity"/>
    <property type="evidence" value="ECO:0007669"/>
    <property type="project" value="UniProtKB-EC"/>
</dbReference>
<dbReference type="SUPFAM" id="SSF55166">
    <property type="entry name" value="Hedgehog/DD-peptidase"/>
    <property type="match status" value="1"/>
</dbReference>
<dbReference type="Proteomes" id="UP000226442">
    <property type="component" value="Unassembled WGS sequence"/>
</dbReference>
<name>A0A2G4F630_9CYAN</name>
<dbReference type="GO" id="GO:0071555">
    <property type="term" value="P:cell wall organization"/>
    <property type="evidence" value="ECO:0007669"/>
    <property type="project" value="UniProtKB-KW"/>
</dbReference>
<evidence type="ECO:0000256" key="8">
    <source>
        <dbReference type="ARBA" id="ARBA00023316"/>
    </source>
</evidence>
<keyword evidence="11" id="KW-1185">Reference proteome</keyword>
<organism evidence="10 11">
    <name type="scientific">Tychonema bourrellyi FEM_GT703</name>
    <dbReference type="NCBI Taxonomy" id="2040638"/>
    <lineage>
        <taxon>Bacteria</taxon>
        <taxon>Bacillati</taxon>
        <taxon>Cyanobacteriota</taxon>
        <taxon>Cyanophyceae</taxon>
        <taxon>Oscillatoriophycideae</taxon>
        <taxon>Oscillatoriales</taxon>
        <taxon>Microcoleaceae</taxon>
        <taxon>Tychonema</taxon>
    </lineage>
</organism>
<dbReference type="PANTHER" id="PTHR43126:SF1">
    <property type="entry name" value="D-ALANYL-D-ALANINE DIPEPTIDASE"/>
    <property type="match status" value="1"/>
</dbReference>
<evidence type="ECO:0000256" key="6">
    <source>
        <dbReference type="ARBA" id="ARBA00022997"/>
    </source>
</evidence>
<comment type="cofactor">
    <cofactor evidence="9">
        <name>Zn(2+)</name>
        <dbReference type="ChEBI" id="CHEBI:29105"/>
    </cofactor>
    <text evidence="9">Binds 1 zinc ion per subunit.</text>
</comment>
<comment type="catalytic activity">
    <reaction evidence="1 9">
        <text>D-alanyl-D-alanine + H2O = 2 D-alanine</text>
        <dbReference type="Rhea" id="RHEA:20661"/>
        <dbReference type="ChEBI" id="CHEBI:15377"/>
        <dbReference type="ChEBI" id="CHEBI:57416"/>
        <dbReference type="ChEBI" id="CHEBI:57822"/>
        <dbReference type="EC" id="3.4.13.22"/>
    </reaction>
</comment>
<dbReference type="EMBL" id="NXIB02000004">
    <property type="protein sequence ID" value="PHX57208.1"/>
    <property type="molecule type" value="Genomic_DNA"/>
</dbReference>
<reference evidence="10" key="1">
    <citation type="submission" date="2017-10" db="EMBL/GenBank/DDBJ databases">
        <title>Draft genome sequence of the planktic cyanobacteria Tychonema bourrellyi isolated from alpine lentic freshwater.</title>
        <authorList>
            <person name="Tett A."/>
            <person name="Armanini F."/>
            <person name="Asnicar F."/>
            <person name="Boscaini A."/>
            <person name="Pasolli E."/>
            <person name="Zolfo M."/>
            <person name="Donati C."/>
            <person name="Salmaso N."/>
            <person name="Segata N."/>
        </authorList>
    </citation>
    <scope>NUCLEOTIDE SEQUENCE</scope>
    <source>
        <strain evidence="10">FEM_GT703</strain>
    </source>
</reference>
<evidence type="ECO:0000313" key="10">
    <source>
        <dbReference type="EMBL" id="PHX57208.1"/>
    </source>
</evidence>
<dbReference type="InterPro" id="IPR000755">
    <property type="entry name" value="A_A_dipeptidase"/>
</dbReference>
<keyword evidence="7 9" id="KW-0482">Metalloprotease</keyword>
<dbReference type="GO" id="GO:0008237">
    <property type="term" value="F:metallopeptidase activity"/>
    <property type="evidence" value="ECO:0007669"/>
    <property type="project" value="UniProtKB-KW"/>
</dbReference>
<feature type="site" description="Transition state stabilizer" evidence="9">
    <location>
        <position position="127"/>
    </location>
</feature>
<accession>A0A2G4F630</accession>
<protein>
    <recommendedName>
        <fullName evidence="9">D-alanyl-D-alanine dipeptidase</fullName>
        <shortName evidence="9">D-Ala-D-Ala dipeptidase</shortName>
        <ecNumber evidence="9">3.4.13.22</ecNumber>
    </recommendedName>
</protein>
<dbReference type="HAMAP" id="MF_01924">
    <property type="entry name" value="A_A_dipeptidase"/>
    <property type="match status" value="1"/>
</dbReference>
<keyword evidence="3 9" id="KW-0479">Metal-binding</keyword>
<evidence type="ECO:0000256" key="3">
    <source>
        <dbReference type="ARBA" id="ARBA00022723"/>
    </source>
</evidence>
<dbReference type="CDD" id="cd14840">
    <property type="entry name" value="D-Ala-D-Ala_dipeptidase_Aad"/>
    <property type="match status" value="1"/>
</dbReference>
<comment type="function">
    <text evidence="9">Catalyzes hydrolysis of the D-alanyl-D-alanine dipeptide.</text>
</comment>
<dbReference type="InterPro" id="IPR009045">
    <property type="entry name" value="Zn_M74/Hedgehog-like"/>
</dbReference>
<feature type="active site" description="Proton donor/acceptor" evidence="9">
    <location>
        <position position="218"/>
    </location>
</feature>